<feature type="repeat" description="ANK" evidence="3">
    <location>
        <begin position="121"/>
        <end position="153"/>
    </location>
</feature>
<protein>
    <submittedName>
        <fullName evidence="4">Uncharacterized protein</fullName>
    </submittedName>
</protein>
<dbReference type="SMART" id="SM00248">
    <property type="entry name" value="ANK"/>
    <property type="match status" value="5"/>
</dbReference>
<dbReference type="Pfam" id="PF00023">
    <property type="entry name" value="Ank"/>
    <property type="match status" value="2"/>
</dbReference>
<dbReference type="InterPro" id="IPR050663">
    <property type="entry name" value="Ankyrin-SOCS_Box"/>
</dbReference>
<keyword evidence="2 3" id="KW-0040">ANK repeat</keyword>
<dbReference type="InterPro" id="IPR036770">
    <property type="entry name" value="Ankyrin_rpt-contain_sf"/>
</dbReference>
<gene>
    <name evidence="4" type="ORF">PLOB_00022264</name>
</gene>
<dbReference type="Gene3D" id="1.25.40.20">
    <property type="entry name" value="Ankyrin repeat-containing domain"/>
    <property type="match status" value="2"/>
</dbReference>
<dbReference type="EMBL" id="CALNXK010000026">
    <property type="protein sequence ID" value="CAH3113674.1"/>
    <property type="molecule type" value="Genomic_DNA"/>
</dbReference>
<evidence type="ECO:0000256" key="3">
    <source>
        <dbReference type="PROSITE-ProRule" id="PRU00023"/>
    </source>
</evidence>
<dbReference type="PROSITE" id="PS50297">
    <property type="entry name" value="ANK_REP_REGION"/>
    <property type="match status" value="2"/>
</dbReference>
<dbReference type="InterPro" id="IPR002110">
    <property type="entry name" value="Ankyrin_rpt"/>
</dbReference>
<name>A0ABN8NLB2_9CNID</name>
<keyword evidence="5" id="KW-1185">Reference proteome</keyword>
<comment type="caution">
    <text evidence="4">The sequence shown here is derived from an EMBL/GenBank/DDBJ whole genome shotgun (WGS) entry which is preliminary data.</text>
</comment>
<dbReference type="Pfam" id="PF12796">
    <property type="entry name" value="Ank_2"/>
    <property type="match status" value="1"/>
</dbReference>
<keyword evidence="1" id="KW-0677">Repeat</keyword>
<sequence length="271" mass="30015">MSQREEKLWKDFLQGIRDDNEDQVKRILLETRNLNLGGGKSNFLTRKITTTQGTLTVLHLAVKNGAESIIKLLFKNGVNVNATSEPHKFTALHMAVEQDKNGIIQLLLSQKDVNVNACDEYGHTPLKLAAEKGNQQTVKWLIEKEAVITKADSVDNTAIHVAADKGHYGVLQLLLSSEAFAKNQGIIGKQNKDKNTPLHLAVARECQNSVALLLCYGAVSSLELENRHNETPKQIAKGNKVITELLENPSKARQVSIVRHHVTYSCFHLGS</sequence>
<evidence type="ECO:0000313" key="5">
    <source>
        <dbReference type="Proteomes" id="UP001159405"/>
    </source>
</evidence>
<dbReference type="Proteomes" id="UP001159405">
    <property type="component" value="Unassembled WGS sequence"/>
</dbReference>
<dbReference type="PROSITE" id="PS50088">
    <property type="entry name" value="ANK_REPEAT"/>
    <property type="match status" value="2"/>
</dbReference>
<evidence type="ECO:0000256" key="2">
    <source>
        <dbReference type="ARBA" id="ARBA00023043"/>
    </source>
</evidence>
<proteinExistence type="predicted"/>
<dbReference type="PANTHER" id="PTHR24193:SF121">
    <property type="entry name" value="ADA2A-CONTAINING COMPLEX COMPONENT 3, ISOFORM D"/>
    <property type="match status" value="1"/>
</dbReference>
<dbReference type="PANTHER" id="PTHR24193">
    <property type="entry name" value="ANKYRIN REPEAT PROTEIN"/>
    <property type="match status" value="1"/>
</dbReference>
<accession>A0ABN8NLB2</accession>
<organism evidence="4 5">
    <name type="scientific">Porites lobata</name>
    <dbReference type="NCBI Taxonomy" id="104759"/>
    <lineage>
        <taxon>Eukaryota</taxon>
        <taxon>Metazoa</taxon>
        <taxon>Cnidaria</taxon>
        <taxon>Anthozoa</taxon>
        <taxon>Hexacorallia</taxon>
        <taxon>Scleractinia</taxon>
        <taxon>Fungiina</taxon>
        <taxon>Poritidae</taxon>
        <taxon>Porites</taxon>
    </lineage>
</organism>
<dbReference type="SUPFAM" id="SSF48403">
    <property type="entry name" value="Ankyrin repeat"/>
    <property type="match status" value="1"/>
</dbReference>
<evidence type="ECO:0000256" key="1">
    <source>
        <dbReference type="ARBA" id="ARBA00022737"/>
    </source>
</evidence>
<evidence type="ECO:0000313" key="4">
    <source>
        <dbReference type="EMBL" id="CAH3113674.1"/>
    </source>
</evidence>
<reference evidence="4 5" key="1">
    <citation type="submission" date="2022-05" db="EMBL/GenBank/DDBJ databases">
        <authorList>
            <consortium name="Genoscope - CEA"/>
            <person name="William W."/>
        </authorList>
    </citation>
    <scope>NUCLEOTIDE SEQUENCE [LARGE SCALE GENOMIC DNA]</scope>
</reference>
<feature type="repeat" description="ANK" evidence="3">
    <location>
        <begin position="53"/>
        <end position="85"/>
    </location>
</feature>